<dbReference type="EMBL" id="JARJLG010000027">
    <property type="protein sequence ID" value="KAJ7768582.1"/>
    <property type="molecule type" value="Genomic_DNA"/>
</dbReference>
<gene>
    <name evidence="1" type="ORF">DFH07DRAFT_915330</name>
</gene>
<evidence type="ECO:0000313" key="1">
    <source>
        <dbReference type="EMBL" id="KAJ7768582.1"/>
    </source>
</evidence>
<protein>
    <submittedName>
        <fullName evidence="1">Uncharacterized protein</fullName>
    </submittedName>
</protein>
<comment type="caution">
    <text evidence="1">The sequence shown here is derived from an EMBL/GenBank/DDBJ whole genome shotgun (WGS) entry which is preliminary data.</text>
</comment>
<dbReference type="Proteomes" id="UP001215280">
    <property type="component" value="Unassembled WGS sequence"/>
</dbReference>
<keyword evidence="2" id="KW-1185">Reference proteome</keyword>
<proteinExistence type="predicted"/>
<accession>A0AAD7JQZ8</accession>
<evidence type="ECO:0000313" key="2">
    <source>
        <dbReference type="Proteomes" id="UP001215280"/>
    </source>
</evidence>
<organism evidence="1 2">
    <name type="scientific">Mycena maculata</name>
    <dbReference type="NCBI Taxonomy" id="230809"/>
    <lineage>
        <taxon>Eukaryota</taxon>
        <taxon>Fungi</taxon>
        <taxon>Dikarya</taxon>
        <taxon>Basidiomycota</taxon>
        <taxon>Agaricomycotina</taxon>
        <taxon>Agaricomycetes</taxon>
        <taxon>Agaricomycetidae</taxon>
        <taxon>Agaricales</taxon>
        <taxon>Marasmiineae</taxon>
        <taxon>Mycenaceae</taxon>
        <taxon>Mycena</taxon>
    </lineage>
</organism>
<reference evidence="1" key="1">
    <citation type="submission" date="2023-03" db="EMBL/GenBank/DDBJ databases">
        <title>Massive genome expansion in bonnet fungi (Mycena s.s.) driven by repeated elements and novel gene families across ecological guilds.</title>
        <authorList>
            <consortium name="Lawrence Berkeley National Laboratory"/>
            <person name="Harder C.B."/>
            <person name="Miyauchi S."/>
            <person name="Viragh M."/>
            <person name="Kuo A."/>
            <person name="Thoen E."/>
            <person name="Andreopoulos B."/>
            <person name="Lu D."/>
            <person name="Skrede I."/>
            <person name="Drula E."/>
            <person name="Henrissat B."/>
            <person name="Morin E."/>
            <person name="Kohler A."/>
            <person name="Barry K."/>
            <person name="LaButti K."/>
            <person name="Morin E."/>
            <person name="Salamov A."/>
            <person name="Lipzen A."/>
            <person name="Mereny Z."/>
            <person name="Hegedus B."/>
            <person name="Baldrian P."/>
            <person name="Stursova M."/>
            <person name="Weitz H."/>
            <person name="Taylor A."/>
            <person name="Grigoriev I.V."/>
            <person name="Nagy L.G."/>
            <person name="Martin F."/>
            <person name="Kauserud H."/>
        </authorList>
    </citation>
    <scope>NUCLEOTIDE SEQUENCE</scope>
    <source>
        <strain evidence="1">CBHHK188m</strain>
    </source>
</reference>
<sequence length="206" mass="23494">MELSPTIRKLLCQSWHWDSDECHMITFNADGSGEIISRAELNLWIAAFTQWKLLDIISDDTQALATPLPEPTFIGRMLSTASHTVVLKARVEITLSRNRMTTLYGRDITRRRINDDVLLDEAFQTKQYTITVGRGQFATQHAIKNKHPKQPLYALQMAFDRSPLPAKSEWKPDQQAMVESVRQYEMTNFCTQELGRTADSGGCITM</sequence>
<name>A0AAD7JQZ8_9AGAR</name>
<dbReference type="AlphaFoldDB" id="A0AAD7JQZ8"/>